<gene>
    <name evidence="1" type="ORF">MUK42_36246</name>
</gene>
<sequence>MTSGNPECLFRTVAHCVETQMTVPVIRSRYCVKLRVSLSCPGAGRGSRDRFVLSGSLNEPEEALVLIDSYLSGQLLPTHKECFYAPI</sequence>
<dbReference type="EMBL" id="CP097510">
    <property type="protein sequence ID" value="URE31881.1"/>
    <property type="molecule type" value="Genomic_DNA"/>
</dbReference>
<dbReference type="Proteomes" id="UP001055439">
    <property type="component" value="Chromosome 8"/>
</dbReference>
<protein>
    <submittedName>
        <fullName evidence="1">Uncharacterized protein</fullName>
    </submittedName>
</protein>
<keyword evidence="2" id="KW-1185">Reference proteome</keyword>
<dbReference type="AlphaFoldDB" id="A0A9E7KWE0"/>
<name>A0A9E7KWE0_9LILI</name>
<proteinExistence type="predicted"/>
<organism evidence="1 2">
    <name type="scientific">Musa troglodytarum</name>
    <name type="common">fe'i banana</name>
    <dbReference type="NCBI Taxonomy" id="320322"/>
    <lineage>
        <taxon>Eukaryota</taxon>
        <taxon>Viridiplantae</taxon>
        <taxon>Streptophyta</taxon>
        <taxon>Embryophyta</taxon>
        <taxon>Tracheophyta</taxon>
        <taxon>Spermatophyta</taxon>
        <taxon>Magnoliopsida</taxon>
        <taxon>Liliopsida</taxon>
        <taxon>Zingiberales</taxon>
        <taxon>Musaceae</taxon>
        <taxon>Musa</taxon>
    </lineage>
</organism>
<accession>A0A9E7KWE0</accession>
<evidence type="ECO:0000313" key="1">
    <source>
        <dbReference type="EMBL" id="URE31881.1"/>
    </source>
</evidence>
<reference evidence="1" key="1">
    <citation type="submission" date="2022-05" db="EMBL/GenBank/DDBJ databases">
        <title>The Musa troglodytarum L. genome provides insights into the mechanism of non-climacteric behaviour and enrichment of carotenoids.</title>
        <authorList>
            <person name="Wang J."/>
        </authorList>
    </citation>
    <scope>NUCLEOTIDE SEQUENCE</scope>
    <source>
        <tissue evidence="1">Leaf</tissue>
    </source>
</reference>
<evidence type="ECO:0000313" key="2">
    <source>
        <dbReference type="Proteomes" id="UP001055439"/>
    </source>
</evidence>